<dbReference type="RefSeq" id="WP_118916934.1">
    <property type="nucleotide sequence ID" value="NZ_CP032097.1"/>
</dbReference>
<dbReference type="AlphaFoldDB" id="A0A347U792"/>
<keyword evidence="3" id="KW-1185">Reference proteome</keyword>
<dbReference type="EMBL" id="CP032097">
    <property type="protein sequence ID" value="AXX94720.1"/>
    <property type="molecule type" value="Genomic_DNA"/>
</dbReference>
<protein>
    <submittedName>
        <fullName evidence="2">Uncharacterized protein</fullName>
    </submittedName>
</protein>
<dbReference type="OrthoDB" id="5349376at2"/>
<evidence type="ECO:0000313" key="4">
    <source>
        <dbReference type="Proteomes" id="UP000290588"/>
    </source>
</evidence>
<reference evidence="2 4" key="1">
    <citation type="submission" date="2017-09" db="EMBL/GenBank/DDBJ databases">
        <title>Genomics of the genus Arcobacter.</title>
        <authorList>
            <person name="Perez-Cataluna A."/>
            <person name="Figueras M.J."/>
            <person name="Salas-Masso N."/>
        </authorList>
    </citation>
    <scope>NUCLEOTIDE SEQUENCE [LARGE SCALE GENOMIC DNA]</scope>
    <source>
        <strain evidence="2 4">CECT 7837</strain>
    </source>
</reference>
<sequence length="187" mass="22439">MTREKIMTELFEFSSPTYYKWTKQDKRKIFDLLNYAFTNNELEEFIKTGKINKIEELGNQTHFFELAIKFYKTVKHITNFKIAKNLLYILERIYKENSNKIVIEKIAEAIYKSDKELFEKSEKDRNLEVVTSMKLALLNLIQKQDLSLLEYICKNRKEIEKNSLRKISNTKYINKIDFSYANIAYRA</sequence>
<name>A0A347U792_9BACT</name>
<accession>A0A347U792</accession>
<dbReference type="Proteomes" id="UP000290588">
    <property type="component" value="Unassembled WGS sequence"/>
</dbReference>
<dbReference type="Proteomes" id="UP000262582">
    <property type="component" value="Chromosome"/>
</dbReference>
<evidence type="ECO:0000313" key="1">
    <source>
        <dbReference type="EMBL" id="AXX94720.1"/>
    </source>
</evidence>
<organism evidence="2 4">
    <name type="scientific">Arcobacter ellisii</name>
    <dbReference type="NCBI Taxonomy" id="913109"/>
    <lineage>
        <taxon>Bacteria</taxon>
        <taxon>Pseudomonadati</taxon>
        <taxon>Campylobacterota</taxon>
        <taxon>Epsilonproteobacteria</taxon>
        <taxon>Campylobacterales</taxon>
        <taxon>Arcobacteraceae</taxon>
        <taxon>Arcobacter</taxon>
    </lineage>
</organism>
<dbReference type="EMBL" id="NXIG01000006">
    <property type="protein sequence ID" value="RXI30677.1"/>
    <property type="molecule type" value="Genomic_DNA"/>
</dbReference>
<evidence type="ECO:0000313" key="3">
    <source>
        <dbReference type="Proteomes" id="UP000262582"/>
    </source>
</evidence>
<dbReference type="KEGG" id="aell:AELL_1050"/>
<gene>
    <name evidence="1" type="ORF">AELL_1050</name>
    <name evidence="2" type="ORF">CP962_07880</name>
</gene>
<reference evidence="1 3" key="2">
    <citation type="submission" date="2018-08" db="EMBL/GenBank/DDBJ databases">
        <title>Complete genome of the Arcobacter ellisii type strain LMG 26155.</title>
        <authorList>
            <person name="Miller W.G."/>
            <person name="Yee E."/>
            <person name="Bono J.L."/>
        </authorList>
    </citation>
    <scope>NUCLEOTIDE SEQUENCE [LARGE SCALE GENOMIC DNA]</scope>
    <source>
        <strain evidence="1 3">LMG 26155</strain>
    </source>
</reference>
<evidence type="ECO:0000313" key="2">
    <source>
        <dbReference type="EMBL" id="RXI30677.1"/>
    </source>
</evidence>
<proteinExistence type="predicted"/>